<organism evidence="2 3">
    <name type="scientific">Halteria grandinella</name>
    <dbReference type="NCBI Taxonomy" id="5974"/>
    <lineage>
        <taxon>Eukaryota</taxon>
        <taxon>Sar</taxon>
        <taxon>Alveolata</taxon>
        <taxon>Ciliophora</taxon>
        <taxon>Intramacronucleata</taxon>
        <taxon>Spirotrichea</taxon>
        <taxon>Stichotrichia</taxon>
        <taxon>Sporadotrichida</taxon>
        <taxon>Halteriidae</taxon>
        <taxon>Halteria</taxon>
    </lineage>
</organism>
<name>A0A8J8T2T0_HALGN</name>
<evidence type="ECO:0000313" key="2">
    <source>
        <dbReference type="EMBL" id="TNV79431.1"/>
    </source>
</evidence>
<feature type="region of interest" description="Disordered" evidence="1">
    <location>
        <begin position="1"/>
        <end position="31"/>
    </location>
</feature>
<dbReference type="Proteomes" id="UP000785679">
    <property type="component" value="Unassembled WGS sequence"/>
</dbReference>
<accession>A0A8J8T2T0</accession>
<feature type="compositionally biased region" description="Basic and acidic residues" evidence="1">
    <location>
        <begin position="16"/>
        <end position="26"/>
    </location>
</feature>
<proteinExistence type="predicted"/>
<gene>
    <name evidence="2" type="ORF">FGO68_gene17208</name>
</gene>
<dbReference type="AlphaFoldDB" id="A0A8J8T2T0"/>
<reference evidence="2" key="1">
    <citation type="submission" date="2019-06" db="EMBL/GenBank/DDBJ databases">
        <authorList>
            <person name="Zheng W."/>
        </authorList>
    </citation>
    <scope>NUCLEOTIDE SEQUENCE</scope>
    <source>
        <strain evidence="2">QDHG01</strain>
    </source>
</reference>
<protein>
    <submittedName>
        <fullName evidence="2">Uncharacterized protein</fullName>
    </submittedName>
</protein>
<sequence>MPPSLNPPNNKKRNQKMREKESKDASLEFTPSSQGDYHTMWVCASNLKFKIEVVRNLYTGNLRFYDTTKDNLEKPKNPGEKEDCARRHNQQILTNYLDTNPQARIVFQQLGVLGSPICHFKDKINTEILLAFLCSQEAIQFYYSIPFLMICRCSPHYTRPRHIPGKAIRNYRKDKVKINKSLDGFIQLANFIEQVQGIAAENIIDKRKPVIQWQD</sequence>
<evidence type="ECO:0000256" key="1">
    <source>
        <dbReference type="SAM" id="MobiDB-lite"/>
    </source>
</evidence>
<comment type="caution">
    <text evidence="2">The sequence shown here is derived from an EMBL/GenBank/DDBJ whole genome shotgun (WGS) entry which is preliminary data.</text>
</comment>
<evidence type="ECO:0000313" key="3">
    <source>
        <dbReference type="Proteomes" id="UP000785679"/>
    </source>
</evidence>
<dbReference type="EMBL" id="RRYP01008924">
    <property type="protein sequence ID" value="TNV79431.1"/>
    <property type="molecule type" value="Genomic_DNA"/>
</dbReference>
<keyword evidence="3" id="KW-1185">Reference proteome</keyword>